<organism evidence="10 11">
    <name type="scientific">Cryoendolithus antarcticus</name>
    <dbReference type="NCBI Taxonomy" id="1507870"/>
    <lineage>
        <taxon>Eukaryota</taxon>
        <taxon>Fungi</taxon>
        <taxon>Dikarya</taxon>
        <taxon>Ascomycota</taxon>
        <taxon>Pezizomycotina</taxon>
        <taxon>Dothideomycetes</taxon>
        <taxon>Dothideomycetidae</taxon>
        <taxon>Cladosporiales</taxon>
        <taxon>Cladosporiaceae</taxon>
        <taxon>Cryoendolithus</taxon>
    </lineage>
</organism>
<evidence type="ECO:0000313" key="10">
    <source>
        <dbReference type="EMBL" id="OQO00023.1"/>
    </source>
</evidence>
<dbReference type="STRING" id="1507870.A0A1V8SLK8"/>
<evidence type="ECO:0000256" key="7">
    <source>
        <dbReference type="ARBA" id="ARBA00022694"/>
    </source>
</evidence>
<comment type="subcellular location">
    <subcellularLocation>
        <location evidence="2">Cytoplasm</location>
    </subcellularLocation>
    <subcellularLocation>
        <location evidence="1">Nucleus</location>
    </subcellularLocation>
</comment>
<evidence type="ECO:0000256" key="3">
    <source>
        <dbReference type="ARBA" id="ARBA00005043"/>
    </source>
</evidence>
<evidence type="ECO:0000256" key="9">
    <source>
        <dbReference type="SAM" id="MobiDB-lite"/>
    </source>
</evidence>
<feature type="region of interest" description="Disordered" evidence="9">
    <location>
        <begin position="311"/>
        <end position="340"/>
    </location>
</feature>
<evidence type="ECO:0000256" key="4">
    <source>
        <dbReference type="ARBA" id="ARBA00009567"/>
    </source>
</evidence>
<reference evidence="11" key="1">
    <citation type="submission" date="2017-03" db="EMBL/GenBank/DDBJ databases">
        <title>Genomes of endolithic fungi from Antarctica.</title>
        <authorList>
            <person name="Coleine C."/>
            <person name="Masonjones S."/>
            <person name="Stajich J.E."/>
        </authorList>
    </citation>
    <scope>NUCLEOTIDE SEQUENCE [LARGE SCALE GENOMIC DNA]</scope>
    <source>
        <strain evidence="11">CCFEE 5527</strain>
    </source>
</reference>
<dbReference type="EMBL" id="NAJO01000037">
    <property type="protein sequence ID" value="OQO00023.1"/>
    <property type="molecule type" value="Genomic_DNA"/>
</dbReference>
<dbReference type="InParanoid" id="A0A1V8SLK8"/>
<dbReference type="GO" id="GO:0005634">
    <property type="term" value="C:nucleus"/>
    <property type="evidence" value="ECO:0007669"/>
    <property type="project" value="UniProtKB-SubCell"/>
</dbReference>
<dbReference type="GO" id="GO:0005829">
    <property type="term" value="C:cytosol"/>
    <property type="evidence" value="ECO:0007669"/>
    <property type="project" value="TreeGrafter"/>
</dbReference>
<dbReference type="PANTHER" id="PTHR15641">
    <property type="entry name" value="ELONGATOR COMPLEX PROTEIN 5"/>
    <property type="match status" value="1"/>
</dbReference>
<dbReference type="UniPathway" id="UPA00988"/>
<comment type="similarity">
    <text evidence="4">Belongs to the ELP5 family.</text>
</comment>
<accession>A0A1V8SLK8</accession>
<evidence type="ECO:0000256" key="5">
    <source>
        <dbReference type="ARBA" id="ARBA00020264"/>
    </source>
</evidence>
<keyword evidence="7" id="KW-0819">tRNA processing</keyword>
<name>A0A1V8SLK8_9PEZI</name>
<dbReference type="FunCoup" id="A0A1V8SLK8">
    <property type="interactions" value="1758"/>
</dbReference>
<dbReference type="GO" id="GO:0000049">
    <property type="term" value="F:tRNA binding"/>
    <property type="evidence" value="ECO:0007669"/>
    <property type="project" value="TreeGrafter"/>
</dbReference>
<dbReference type="Pfam" id="PF10483">
    <property type="entry name" value="Elong_Iki1"/>
    <property type="match status" value="1"/>
</dbReference>
<proteinExistence type="inferred from homology"/>
<dbReference type="OrthoDB" id="166907at2759"/>
<dbReference type="CDD" id="cd19496">
    <property type="entry name" value="Elp5"/>
    <property type="match status" value="1"/>
</dbReference>
<evidence type="ECO:0000256" key="8">
    <source>
        <dbReference type="ARBA" id="ARBA00023242"/>
    </source>
</evidence>
<evidence type="ECO:0000313" key="11">
    <source>
        <dbReference type="Proteomes" id="UP000192596"/>
    </source>
</evidence>
<protein>
    <recommendedName>
        <fullName evidence="5">Elongator complex protein 5</fullName>
    </recommendedName>
</protein>
<dbReference type="PANTHER" id="PTHR15641:SF1">
    <property type="entry name" value="ELONGATOR COMPLEX PROTEIN 5"/>
    <property type="match status" value="1"/>
</dbReference>
<comment type="caution">
    <text evidence="10">The sequence shown here is derived from an EMBL/GenBank/DDBJ whole genome shotgun (WGS) entry which is preliminary data.</text>
</comment>
<evidence type="ECO:0000256" key="2">
    <source>
        <dbReference type="ARBA" id="ARBA00004496"/>
    </source>
</evidence>
<dbReference type="InterPro" id="IPR027417">
    <property type="entry name" value="P-loop_NTPase"/>
</dbReference>
<keyword evidence="11" id="KW-1185">Reference proteome</keyword>
<feature type="compositionally biased region" description="Acidic residues" evidence="9">
    <location>
        <begin position="328"/>
        <end position="340"/>
    </location>
</feature>
<gene>
    <name evidence="10" type="ORF">B0A48_14226</name>
</gene>
<dbReference type="Proteomes" id="UP000192596">
    <property type="component" value="Unassembled WGS sequence"/>
</dbReference>
<dbReference type="Gene3D" id="3.40.50.300">
    <property type="entry name" value="P-loop containing nucleotide triphosphate hydrolases"/>
    <property type="match status" value="1"/>
</dbReference>
<dbReference type="GO" id="GO:0002098">
    <property type="term" value="P:tRNA wobble uridine modification"/>
    <property type="evidence" value="ECO:0007669"/>
    <property type="project" value="InterPro"/>
</dbReference>
<comment type="pathway">
    <text evidence="3">tRNA modification; 5-methoxycarbonylmethyl-2-thiouridine-tRNA biosynthesis.</text>
</comment>
<keyword evidence="6" id="KW-0963">Cytoplasm</keyword>
<dbReference type="InterPro" id="IPR019519">
    <property type="entry name" value="Elp5"/>
</dbReference>
<keyword evidence="8" id="KW-0539">Nucleus</keyword>
<evidence type="ECO:0000256" key="1">
    <source>
        <dbReference type="ARBA" id="ARBA00004123"/>
    </source>
</evidence>
<dbReference type="GO" id="GO:0033588">
    <property type="term" value="C:elongator holoenzyme complex"/>
    <property type="evidence" value="ECO:0007669"/>
    <property type="project" value="InterPro"/>
</dbReference>
<dbReference type="AlphaFoldDB" id="A0A1V8SLK8"/>
<evidence type="ECO:0000256" key="6">
    <source>
        <dbReference type="ARBA" id="ARBA00022490"/>
    </source>
</evidence>
<sequence>MAPINRHDRQRAVLLINKIISSRDEYNFPSFTLLLDTVSQSSKPVIKEILHRAKESGKVKIILLSFETSQRKVPLLSSLWDADDETVQAYKLSVEAWQAEVKAAISRIKKGSRAILLVDSLNEFCKAAGSKVPQVLLSWAAPSVRIIGTCHTDVPLHESPKQNPYMVSAFATLKYISTTTFTCRSLSQTLEELEAQSYSRAKPAFGLDEGVEGVLQTLGSDRTEGMVVEMEHKRKSGNVVSETYVFPRRSTIDQGKIVTLSEYLELHHISLVSTAPGSAAAEGGDLGSTMHLGLTEQQRRDREGVVLPHFDAQKGEGGEGGRILYDMGAEDDFDEEEDEI</sequence>